<dbReference type="EMBL" id="JAERWK010000003">
    <property type="protein sequence ID" value="MBM9466003.1"/>
    <property type="molecule type" value="Genomic_DNA"/>
</dbReference>
<dbReference type="AlphaFoldDB" id="A0A938YAE5"/>
<proteinExistence type="predicted"/>
<organism evidence="1 2">
    <name type="scientific">Nakamurella leprariae</name>
    <dbReference type="NCBI Taxonomy" id="2803911"/>
    <lineage>
        <taxon>Bacteria</taxon>
        <taxon>Bacillati</taxon>
        <taxon>Actinomycetota</taxon>
        <taxon>Actinomycetes</taxon>
        <taxon>Nakamurellales</taxon>
        <taxon>Nakamurellaceae</taxon>
        <taxon>Nakamurella</taxon>
    </lineage>
</organism>
<dbReference type="Proteomes" id="UP000663792">
    <property type="component" value="Unassembled WGS sequence"/>
</dbReference>
<sequence>MTDPTRGGALSVTATTTRIARDADLGVLTQCTVTLIDPDRALTATLRHLGTGPLPLD</sequence>
<comment type="caution">
    <text evidence="1">The sequence shown here is derived from an EMBL/GenBank/DDBJ whole genome shotgun (WGS) entry which is preliminary data.</text>
</comment>
<evidence type="ECO:0000313" key="1">
    <source>
        <dbReference type="EMBL" id="MBM9466003.1"/>
    </source>
</evidence>
<name>A0A938YAE5_9ACTN</name>
<evidence type="ECO:0000313" key="2">
    <source>
        <dbReference type="Proteomes" id="UP000663792"/>
    </source>
</evidence>
<reference evidence="1" key="1">
    <citation type="submission" date="2021-01" db="EMBL/GenBank/DDBJ databases">
        <title>YIM 132084 draft genome.</title>
        <authorList>
            <person name="An D."/>
        </authorList>
    </citation>
    <scope>NUCLEOTIDE SEQUENCE</scope>
    <source>
        <strain evidence="1">YIM 132084</strain>
    </source>
</reference>
<accession>A0A938YAE5</accession>
<protein>
    <submittedName>
        <fullName evidence="1">Uncharacterized protein</fullName>
    </submittedName>
</protein>
<gene>
    <name evidence="1" type="ORF">JL106_01755</name>
</gene>
<keyword evidence="2" id="KW-1185">Reference proteome</keyword>